<name>A0AAW1WGC2_RUBAR</name>
<sequence>MRESSVWAGVRLNADSGTGSCIGDAVPTEKRRGSSVGSIKVAARRGRGKAAQARLHGVVGFWAMGRGLWILARAVDRSERRRPRSGQSTRET</sequence>
<reference evidence="2 3" key="1">
    <citation type="journal article" date="2023" name="G3 (Bethesda)">
        <title>A chromosome-length genome assembly and annotation of blackberry (Rubus argutus, cv. 'Hillquist').</title>
        <authorList>
            <person name="Bruna T."/>
            <person name="Aryal R."/>
            <person name="Dudchenko O."/>
            <person name="Sargent D.J."/>
            <person name="Mead D."/>
            <person name="Buti M."/>
            <person name="Cavallini A."/>
            <person name="Hytonen T."/>
            <person name="Andres J."/>
            <person name="Pham M."/>
            <person name="Weisz D."/>
            <person name="Mascagni F."/>
            <person name="Usai G."/>
            <person name="Natali L."/>
            <person name="Bassil N."/>
            <person name="Fernandez G.E."/>
            <person name="Lomsadze A."/>
            <person name="Armour M."/>
            <person name="Olukolu B."/>
            <person name="Poorten T."/>
            <person name="Britton C."/>
            <person name="Davik J."/>
            <person name="Ashrafi H."/>
            <person name="Aiden E.L."/>
            <person name="Borodovsky M."/>
            <person name="Worthington M."/>
        </authorList>
    </citation>
    <scope>NUCLEOTIDE SEQUENCE [LARGE SCALE GENOMIC DNA]</scope>
    <source>
        <strain evidence="2">PI 553951</strain>
    </source>
</reference>
<proteinExistence type="predicted"/>
<evidence type="ECO:0000313" key="3">
    <source>
        <dbReference type="Proteomes" id="UP001457282"/>
    </source>
</evidence>
<dbReference type="Proteomes" id="UP001457282">
    <property type="component" value="Unassembled WGS sequence"/>
</dbReference>
<dbReference type="AlphaFoldDB" id="A0AAW1WGC2"/>
<organism evidence="2 3">
    <name type="scientific">Rubus argutus</name>
    <name type="common">Southern blackberry</name>
    <dbReference type="NCBI Taxonomy" id="59490"/>
    <lineage>
        <taxon>Eukaryota</taxon>
        <taxon>Viridiplantae</taxon>
        <taxon>Streptophyta</taxon>
        <taxon>Embryophyta</taxon>
        <taxon>Tracheophyta</taxon>
        <taxon>Spermatophyta</taxon>
        <taxon>Magnoliopsida</taxon>
        <taxon>eudicotyledons</taxon>
        <taxon>Gunneridae</taxon>
        <taxon>Pentapetalae</taxon>
        <taxon>rosids</taxon>
        <taxon>fabids</taxon>
        <taxon>Rosales</taxon>
        <taxon>Rosaceae</taxon>
        <taxon>Rosoideae</taxon>
        <taxon>Rosoideae incertae sedis</taxon>
        <taxon>Rubus</taxon>
    </lineage>
</organism>
<protein>
    <submittedName>
        <fullName evidence="2">Uncharacterized protein</fullName>
    </submittedName>
</protein>
<dbReference type="EMBL" id="JBEDUW010000006">
    <property type="protein sequence ID" value="KAK9922382.1"/>
    <property type="molecule type" value="Genomic_DNA"/>
</dbReference>
<evidence type="ECO:0000256" key="1">
    <source>
        <dbReference type="SAM" id="MobiDB-lite"/>
    </source>
</evidence>
<feature type="region of interest" description="Disordered" evidence="1">
    <location>
        <begin position="18"/>
        <end position="40"/>
    </location>
</feature>
<gene>
    <name evidence="2" type="ORF">M0R45_030847</name>
</gene>
<comment type="caution">
    <text evidence="2">The sequence shown here is derived from an EMBL/GenBank/DDBJ whole genome shotgun (WGS) entry which is preliminary data.</text>
</comment>
<accession>A0AAW1WGC2</accession>
<evidence type="ECO:0000313" key="2">
    <source>
        <dbReference type="EMBL" id="KAK9922382.1"/>
    </source>
</evidence>
<keyword evidence="3" id="KW-1185">Reference proteome</keyword>